<dbReference type="GO" id="GO:0016788">
    <property type="term" value="F:hydrolase activity, acting on ester bonds"/>
    <property type="evidence" value="ECO:0007669"/>
    <property type="project" value="UniProtKB-UniRule"/>
</dbReference>
<evidence type="ECO:0000256" key="3">
    <source>
        <dbReference type="ARBA" id="ARBA00022722"/>
    </source>
</evidence>
<dbReference type="PANTHER" id="PTHR33317:SF4">
    <property type="entry name" value="POLYNUCLEOTIDYL TRANSFERASE, RIBONUCLEASE H-LIKE SUPERFAMILY PROTEIN"/>
    <property type="match status" value="1"/>
</dbReference>
<keyword evidence="4 5" id="KW-0378">Hydrolase</keyword>
<dbReference type="RefSeq" id="WP_068895375.1">
    <property type="nucleotide sequence ID" value="NZ_BDCX01000003.1"/>
</dbReference>
<dbReference type="SUPFAM" id="SSF53098">
    <property type="entry name" value="Ribonuclease H-like"/>
    <property type="match status" value="1"/>
</dbReference>
<evidence type="ECO:0000256" key="4">
    <source>
        <dbReference type="ARBA" id="ARBA00022801"/>
    </source>
</evidence>
<dbReference type="EMBL" id="BDCX01000003">
    <property type="protein sequence ID" value="GAT65673.1"/>
    <property type="molecule type" value="Genomic_DNA"/>
</dbReference>
<proteinExistence type="inferred from homology"/>
<dbReference type="Pfam" id="PF03652">
    <property type="entry name" value="RuvX"/>
    <property type="match status" value="1"/>
</dbReference>
<sequence>MRNGTRLGVDVGSVRIGVARSDPSGLLATPVETVRRGRGDLERLAELAAEYEVVEVVVGLPTSLSGREGQAAGLAREFATRIASRLAPVPVRLFDERLTTVTAQQGLRASGVKAKNQRGVVDQAAAVVLLQAALDAERATGRAPGAPVAVPDDRPGEQSGGPLGR</sequence>
<evidence type="ECO:0000256" key="6">
    <source>
        <dbReference type="SAM" id="MobiDB-lite"/>
    </source>
</evidence>
<dbReference type="Gene3D" id="3.30.420.140">
    <property type="entry name" value="YqgF/RNase H-like domain"/>
    <property type="match status" value="1"/>
</dbReference>
<keyword evidence="1 5" id="KW-0963">Cytoplasm</keyword>
<dbReference type="GO" id="GO:0004386">
    <property type="term" value="F:helicase activity"/>
    <property type="evidence" value="ECO:0007669"/>
    <property type="project" value="UniProtKB-KW"/>
</dbReference>
<dbReference type="FunFam" id="3.30.420.140:FF:000005">
    <property type="entry name" value="Putative pre-16S rRNA nuclease"/>
    <property type="match status" value="1"/>
</dbReference>
<comment type="similarity">
    <text evidence="5">Belongs to the YqgF HJR family.</text>
</comment>
<reference evidence="9" key="2">
    <citation type="submission" date="2016-04" db="EMBL/GenBank/DDBJ databases">
        <title>Planomonospora sphaerica JCM9374 whole genome shotgun sequence.</title>
        <authorList>
            <person name="Suzuki T."/>
            <person name="Dohra H."/>
            <person name="Kodani S."/>
        </authorList>
    </citation>
    <scope>NUCLEOTIDE SEQUENCE [LARGE SCALE GENOMIC DNA]</scope>
    <source>
        <strain evidence="9">JCM 9374</strain>
    </source>
</reference>
<dbReference type="AlphaFoldDB" id="A0A161M8U8"/>
<evidence type="ECO:0000256" key="2">
    <source>
        <dbReference type="ARBA" id="ARBA00022517"/>
    </source>
</evidence>
<keyword evidence="8" id="KW-0547">Nucleotide-binding</keyword>
<dbReference type="STRING" id="161355.PS9374_01306"/>
<feature type="domain" description="YqgF/RNase H-like" evidence="7">
    <location>
        <begin position="4"/>
        <end position="103"/>
    </location>
</feature>
<evidence type="ECO:0000313" key="9">
    <source>
        <dbReference type="Proteomes" id="UP000077701"/>
    </source>
</evidence>
<dbReference type="PANTHER" id="PTHR33317">
    <property type="entry name" value="POLYNUCLEOTIDYL TRANSFERASE, RIBONUCLEASE H-LIKE SUPERFAMILY PROTEIN"/>
    <property type="match status" value="1"/>
</dbReference>
<dbReference type="SMART" id="SM00732">
    <property type="entry name" value="YqgFc"/>
    <property type="match status" value="1"/>
</dbReference>
<dbReference type="GO" id="GO:0000967">
    <property type="term" value="P:rRNA 5'-end processing"/>
    <property type="evidence" value="ECO:0007669"/>
    <property type="project" value="UniProtKB-UniRule"/>
</dbReference>
<keyword evidence="9" id="KW-1185">Reference proteome</keyword>
<dbReference type="InterPro" id="IPR012337">
    <property type="entry name" value="RNaseH-like_sf"/>
</dbReference>
<evidence type="ECO:0000313" key="8">
    <source>
        <dbReference type="EMBL" id="GAT65673.1"/>
    </source>
</evidence>
<dbReference type="EC" id="3.1.-.-" evidence="5"/>
<dbReference type="HAMAP" id="MF_00651">
    <property type="entry name" value="Nuclease_YqgF"/>
    <property type="match status" value="1"/>
</dbReference>
<comment type="caution">
    <text evidence="8">The sequence shown here is derived from an EMBL/GenBank/DDBJ whole genome shotgun (WGS) entry which is preliminary data.</text>
</comment>
<evidence type="ECO:0000256" key="5">
    <source>
        <dbReference type="HAMAP-Rule" id="MF_00651"/>
    </source>
</evidence>
<evidence type="ECO:0000259" key="7">
    <source>
        <dbReference type="SMART" id="SM00732"/>
    </source>
</evidence>
<dbReference type="GO" id="GO:0005829">
    <property type="term" value="C:cytosol"/>
    <property type="evidence" value="ECO:0007669"/>
    <property type="project" value="TreeGrafter"/>
</dbReference>
<dbReference type="OrthoDB" id="9790539at2"/>
<dbReference type="CDD" id="cd16964">
    <property type="entry name" value="YqgF"/>
    <property type="match status" value="1"/>
</dbReference>
<keyword evidence="2 5" id="KW-0690">Ribosome biogenesis</keyword>
<dbReference type="GO" id="GO:0004518">
    <property type="term" value="F:nuclease activity"/>
    <property type="evidence" value="ECO:0007669"/>
    <property type="project" value="UniProtKB-KW"/>
</dbReference>
<feature type="region of interest" description="Disordered" evidence="6">
    <location>
        <begin position="139"/>
        <end position="165"/>
    </location>
</feature>
<organism evidence="8 9">
    <name type="scientific">Planomonospora sphaerica</name>
    <dbReference type="NCBI Taxonomy" id="161355"/>
    <lineage>
        <taxon>Bacteria</taxon>
        <taxon>Bacillati</taxon>
        <taxon>Actinomycetota</taxon>
        <taxon>Actinomycetes</taxon>
        <taxon>Streptosporangiales</taxon>
        <taxon>Streptosporangiaceae</taxon>
        <taxon>Planomonospora</taxon>
    </lineage>
</organism>
<protein>
    <recommendedName>
        <fullName evidence="5">Putative pre-16S rRNA nuclease</fullName>
        <ecNumber evidence="5">3.1.-.-</ecNumber>
    </recommendedName>
</protein>
<keyword evidence="8" id="KW-0347">Helicase</keyword>
<evidence type="ECO:0000256" key="1">
    <source>
        <dbReference type="ARBA" id="ARBA00022490"/>
    </source>
</evidence>
<dbReference type="InterPro" id="IPR006641">
    <property type="entry name" value="YqgF/RNaseH-like_dom"/>
</dbReference>
<comment type="function">
    <text evidence="5">Could be a nuclease involved in processing of the 5'-end of pre-16S rRNA.</text>
</comment>
<keyword evidence="8" id="KW-0067">ATP-binding</keyword>
<dbReference type="NCBIfam" id="TIGR00250">
    <property type="entry name" value="RNAse_H_YqgF"/>
    <property type="match status" value="1"/>
</dbReference>
<dbReference type="InterPro" id="IPR005227">
    <property type="entry name" value="YqgF"/>
</dbReference>
<reference evidence="8 9" key="1">
    <citation type="journal article" date="2016" name="Genome Announc.">
        <title>Draft Genome Sequence of Planomonospora sphaerica JCM9374, a Rare Actinomycete.</title>
        <authorList>
            <person name="Dohra H."/>
            <person name="Suzuki T."/>
            <person name="Inoue Y."/>
            <person name="Kodani S."/>
        </authorList>
    </citation>
    <scope>NUCLEOTIDE SEQUENCE [LARGE SCALE GENOMIC DNA]</scope>
    <source>
        <strain evidence="8 9">JCM 9374</strain>
    </source>
</reference>
<accession>A0A161M8U8</accession>
<name>A0A161M8U8_9ACTN</name>
<dbReference type="InterPro" id="IPR037027">
    <property type="entry name" value="YqgF/RNaseH-like_dom_sf"/>
</dbReference>
<dbReference type="Proteomes" id="UP000077701">
    <property type="component" value="Unassembled WGS sequence"/>
</dbReference>
<gene>
    <name evidence="8" type="ORF">PS9374_01306</name>
</gene>
<keyword evidence="3 5" id="KW-0540">Nuclease</keyword>
<comment type="subcellular location">
    <subcellularLocation>
        <location evidence="5">Cytoplasm</location>
    </subcellularLocation>
</comment>